<keyword evidence="4" id="KW-1185">Reference proteome</keyword>
<dbReference type="GO" id="GO:0005829">
    <property type="term" value="C:cytosol"/>
    <property type="evidence" value="ECO:0007669"/>
    <property type="project" value="TreeGrafter"/>
</dbReference>
<dbReference type="RefSeq" id="WP_124196602.1">
    <property type="nucleotide sequence ID" value="NZ_REGA01000015.1"/>
</dbReference>
<dbReference type="EMBL" id="REGA01000015">
    <property type="protein sequence ID" value="RQG92517.1"/>
    <property type="molecule type" value="Genomic_DNA"/>
</dbReference>
<feature type="compositionally biased region" description="Basic and acidic residues" evidence="1">
    <location>
        <begin position="142"/>
        <end position="171"/>
    </location>
</feature>
<comment type="caution">
    <text evidence="3">The sequence shown here is derived from an EMBL/GenBank/DDBJ whole genome shotgun (WGS) entry which is preliminary data.</text>
</comment>
<name>A0A3N6LUX5_NATCH</name>
<reference evidence="3 4" key="1">
    <citation type="submission" date="2018-10" db="EMBL/GenBank/DDBJ databases">
        <title>Natrarchaeobius chitinivorans gen. nov., sp. nov., and Natrarchaeobius haloalkaliphilus sp. nov., alkaliphilic, chitin-utilizing haloarchaea from hypersaline alkaline lakes.</title>
        <authorList>
            <person name="Sorokin D.Y."/>
            <person name="Elcheninov A.G."/>
            <person name="Kostrikina N.A."/>
            <person name="Bale N.J."/>
            <person name="Sinninghe Damste J.S."/>
            <person name="Khijniak T.V."/>
            <person name="Kublanov I.V."/>
            <person name="Toshchakov S.V."/>
        </authorList>
    </citation>
    <scope>NUCLEOTIDE SEQUENCE [LARGE SCALE GENOMIC DNA]</scope>
    <source>
        <strain evidence="3 4">AArcht4T</strain>
    </source>
</reference>
<gene>
    <name evidence="3" type="ORF">EA473_15985</name>
</gene>
<dbReference type="Gene3D" id="2.40.50.180">
    <property type="entry name" value="CheA-289, Domain 4"/>
    <property type="match status" value="1"/>
</dbReference>
<organism evidence="3 4">
    <name type="scientific">Natrarchaeobius chitinivorans</name>
    <dbReference type="NCBI Taxonomy" id="1679083"/>
    <lineage>
        <taxon>Archaea</taxon>
        <taxon>Methanobacteriati</taxon>
        <taxon>Methanobacteriota</taxon>
        <taxon>Stenosarchaea group</taxon>
        <taxon>Halobacteria</taxon>
        <taxon>Halobacteriales</taxon>
        <taxon>Natrialbaceae</taxon>
        <taxon>Natrarchaeobius</taxon>
    </lineage>
</organism>
<sequence length="269" mass="28918">MAPDLPEKLLGIDIGAADDRQTRDPTETAEDEELVRFVSFGVGEHRLAVPVDSVKTITDVPSDLTRVPRTPEAIEGMTDLRGEITAVLDITAHFPTSETRNGREQLLVFDTPADEQSAAARVDDVFSVDAVPERNVLGPDDVESREYSSDSLEHPLVDKLVEQERERRGDRVGSSASTAVGTDAAGAENAMPADAEKTMPAVDADNAVSPPPSASGDRPPLEEIQTNDGADANRSRQLVLEVTPLVDVEKLLLASGHLISETAPEHRDE</sequence>
<feature type="region of interest" description="Disordered" evidence="1">
    <location>
        <begin position="135"/>
        <end position="235"/>
    </location>
</feature>
<dbReference type="Proteomes" id="UP000282323">
    <property type="component" value="Unassembled WGS sequence"/>
</dbReference>
<dbReference type="OrthoDB" id="115049at2157"/>
<evidence type="ECO:0000256" key="1">
    <source>
        <dbReference type="SAM" id="MobiDB-lite"/>
    </source>
</evidence>
<dbReference type="SUPFAM" id="SSF50341">
    <property type="entry name" value="CheW-like"/>
    <property type="match status" value="1"/>
</dbReference>
<dbReference type="AlphaFoldDB" id="A0A3N6LUX5"/>
<dbReference type="PROSITE" id="PS50851">
    <property type="entry name" value="CHEW"/>
    <property type="match status" value="1"/>
</dbReference>
<dbReference type="SMART" id="SM00260">
    <property type="entry name" value="CheW"/>
    <property type="match status" value="1"/>
</dbReference>
<dbReference type="Gene3D" id="2.30.30.40">
    <property type="entry name" value="SH3 Domains"/>
    <property type="match status" value="1"/>
</dbReference>
<dbReference type="PANTHER" id="PTHR22617">
    <property type="entry name" value="CHEMOTAXIS SENSOR HISTIDINE KINASE-RELATED"/>
    <property type="match status" value="1"/>
</dbReference>
<accession>A0A3N6LUX5</accession>
<feature type="region of interest" description="Disordered" evidence="1">
    <location>
        <begin position="1"/>
        <end position="30"/>
    </location>
</feature>
<dbReference type="InterPro" id="IPR039315">
    <property type="entry name" value="CheW"/>
</dbReference>
<proteinExistence type="predicted"/>
<evidence type="ECO:0000313" key="3">
    <source>
        <dbReference type="EMBL" id="RQG92517.1"/>
    </source>
</evidence>
<feature type="domain" description="CheW-like" evidence="2">
    <location>
        <begin position="34"/>
        <end position="186"/>
    </location>
</feature>
<dbReference type="Pfam" id="PF01584">
    <property type="entry name" value="CheW"/>
    <property type="match status" value="1"/>
</dbReference>
<dbReference type="PANTHER" id="PTHR22617:SF23">
    <property type="entry name" value="CHEMOTAXIS PROTEIN CHEW"/>
    <property type="match status" value="1"/>
</dbReference>
<dbReference type="InterPro" id="IPR002545">
    <property type="entry name" value="CheW-lke_dom"/>
</dbReference>
<feature type="compositionally biased region" description="Basic and acidic residues" evidence="1">
    <location>
        <begin position="17"/>
        <end position="26"/>
    </location>
</feature>
<dbReference type="GO" id="GO:0007165">
    <property type="term" value="P:signal transduction"/>
    <property type="evidence" value="ECO:0007669"/>
    <property type="project" value="InterPro"/>
</dbReference>
<dbReference type="InterPro" id="IPR036061">
    <property type="entry name" value="CheW-like_dom_sf"/>
</dbReference>
<dbReference type="GO" id="GO:0006935">
    <property type="term" value="P:chemotaxis"/>
    <property type="evidence" value="ECO:0007669"/>
    <property type="project" value="InterPro"/>
</dbReference>
<protein>
    <submittedName>
        <fullName evidence="3">Chemotaxis protein CheW</fullName>
    </submittedName>
</protein>
<evidence type="ECO:0000313" key="4">
    <source>
        <dbReference type="Proteomes" id="UP000282323"/>
    </source>
</evidence>
<evidence type="ECO:0000259" key="2">
    <source>
        <dbReference type="PROSITE" id="PS50851"/>
    </source>
</evidence>